<dbReference type="PANTHER" id="PTHR33514">
    <property type="entry name" value="PROTEIN ABCI12, CHLOROPLASTIC"/>
    <property type="match status" value="1"/>
</dbReference>
<proteinExistence type="predicted"/>
<evidence type="ECO:0000313" key="6">
    <source>
        <dbReference type="EMBL" id="KEY62414.1"/>
    </source>
</evidence>
<keyword evidence="4 5" id="KW-0472">Membrane</keyword>
<keyword evidence="3 5" id="KW-1133">Transmembrane helix</keyword>
<dbReference type="InterPro" id="IPR003339">
    <property type="entry name" value="ABC/ECF_trnsptr_transmembrane"/>
</dbReference>
<comment type="subcellular location">
    <subcellularLocation>
        <location evidence="1">Membrane</location>
        <topology evidence="1">Multi-pass membrane protein</topology>
    </subcellularLocation>
</comment>
<feature type="transmembrane region" description="Helical" evidence="5">
    <location>
        <begin position="44"/>
        <end position="63"/>
    </location>
</feature>
<feature type="transmembrane region" description="Helical" evidence="5">
    <location>
        <begin position="111"/>
        <end position="133"/>
    </location>
</feature>
<evidence type="ECO:0000256" key="3">
    <source>
        <dbReference type="ARBA" id="ARBA00022989"/>
    </source>
</evidence>
<dbReference type="RefSeq" id="WP_011834405.1">
    <property type="nucleotide sequence ID" value="NZ_AZSI01000048.1"/>
</dbReference>
<sequence>MNNQLKVLGYQAGSGFIYQLNATAKLLFFLLISISSMVTYDTRYLTFVALFSMLLFYFSKIPFSSVKRVAQFAALFAFLNLLFVFIFDPGYGVRLYDSKTIIWGPLTLEELFYLFNLVLKYFSTIPLALLFILTTNPSQFASSLNKIGLPYRSSYSVSLALRYIPDMQEKFLAIRNAGQARGMDLSKKVGLFSRIKLNVQLLLPLIFSSLEQIDTISTAMELRRFGKKKKRSWYSYQPLKVKDYFVILLALLGVALVILLFFVNQGRFFNPFH</sequence>
<dbReference type="Pfam" id="PF02361">
    <property type="entry name" value="CbiQ"/>
    <property type="match status" value="1"/>
</dbReference>
<evidence type="ECO:0000313" key="7">
    <source>
        <dbReference type="Proteomes" id="UP000028401"/>
    </source>
</evidence>
<feature type="transmembrane region" description="Helical" evidence="5">
    <location>
        <begin position="69"/>
        <end position="91"/>
    </location>
</feature>
<comment type="caution">
    <text evidence="6">The sequence shown here is derived from an EMBL/GenBank/DDBJ whole genome shotgun (WGS) entry which is preliminary data.</text>
</comment>
<evidence type="ECO:0000256" key="2">
    <source>
        <dbReference type="ARBA" id="ARBA00022692"/>
    </source>
</evidence>
<protein>
    <submittedName>
        <fullName evidence="6">Putative cobalt ABC transporter permease protein</fullName>
    </submittedName>
</protein>
<dbReference type="PATRIC" id="fig|1415168.3.peg.1649"/>
<organism evidence="6 7">
    <name type="scientific">Lactococcus cremoris subsp. cremoris GE214</name>
    <dbReference type="NCBI Taxonomy" id="1415168"/>
    <lineage>
        <taxon>Bacteria</taxon>
        <taxon>Bacillati</taxon>
        <taxon>Bacillota</taxon>
        <taxon>Bacilli</taxon>
        <taxon>Lactobacillales</taxon>
        <taxon>Streptococcaceae</taxon>
        <taxon>Lactococcus</taxon>
        <taxon>Lactococcus cremoris subsp. cremoris</taxon>
    </lineage>
</organism>
<evidence type="ECO:0000256" key="1">
    <source>
        <dbReference type="ARBA" id="ARBA00004141"/>
    </source>
</evidence>
<dbReference type="PANTHER" id="PTHR33514:SF1">
    <property type="entry name" value="ABC TRANSPORTER PERMEASE"/>
    <property type="match status" value="1"/>
</dbReference>
<dbReference type="Proteomes" id="UP000028401">
    <property type="component" value="Unassembled WGS sequence"/>
</dbReference>
<name>A0A084AAT5_LACLC</name>
<reference evidence="6 7" key="1">
    <citation type="submission" date="2014-06" db="EMBL/GenBank/DDBJ databases">
        <title>Draft genome sequence of the putrescine producing strain Lactococcus lactis subsp cremoris GE214.</title>
        <authorList>
            <person name="Ladero V."/>
            <person name="Linares D.M."/>
            <person name="del Rio B."/>
            <person name="Mayo B."/>
            <person name="Martin M.C."/>
            <person name="Fernandez M."/>
            <person name="Alvarez M.A."/>
        </authorList>
    </citation>
    <scope>NUCLEOTIDE SEQUENCE [LARGE SCALE GENOMIC DNA]</scope>
    <source>
        <strain evidence="6 7">GE214</strain>
    </source>
</reference>
<feature type="transmembrane region" description="Helical" evidence="5">
    <location>
        <begin position="12"/>
        <end position="32"/>
    </location>
</feature>
<accession>A0A084AAT5</accession>
<evidence type="ECO:0000256" key="5">
    <source>
        <dbReference type="SAM" id="Phobius"/>
    </source>
</evidence>
<keyword evidence="2 5" id="KW-0812">Transmembrane</keyword>
<feature type="transmembrane region" description="Helical" evidence="5">
    <location>
        <begin position="243"/>
        <end position="263"/>
    </location>
</feature>
<dbReference type="GO" id="GO:0005886">
    <property type="term" value="C:plasma membrane"/>
    <property type="evidence" value="ECO:0007669"/>
    <property type="project" value="TreeGrafter"/>
</dbReference>
<dbReference type="CDD" id="cd16914">
    <property type="entry name" value="EcfT"/>
    <property type="match status" value="1"/>
</dbReference>
<gene>
    <name evidence="6" type="ORF">U725_01577</name>
</gene>
<evidence type="ECO:0000256" key="4">
    <source>
        <dbReference type="ARBA" id="ARBA00023136"/>
    </source>
</evidence>
<dbReference type="AlphaFoldDB" id="A0A084AAT5"/>
<dbReference type="EMBL" id="AZSI01000048">
    <property type="protein sequence ID" value="KEY62414.1"/>
    <property type="molecule type" value="Genomic_DNA"/>
</dbReference>